<evidence type="ECO:0000313" key="3">
    <source>
        <dbReference type="WBParaSite" id="EVEC_0001367701-mRNA-1"/>
    </source>
</evidence>
<dbReference type="WBParaSite" id="EVEC_0001367701-mRNA-1">
    <property type="protein sequence ID" value="EVEC_0001367701-mRNA-1"/>
    <property type="gene ID" value="EVEC_0001367701"/>
</dbReference>
<accession>A0A0N4VRK6</accession>
<dbReference type="EMBL" id="UXUI01017154">
    <property type="protein sequence ID" value="VDD98051.1"/>
    <property type="molecule type" value="Genomic_DNA"/>
</dbReference>
<evidence type="ECO:0000313" key="2">
    <source>
        <dbReference type="Proteomes" id="UP000274131"/>
    </source>
</evidence>
<reference evidence="1 2" key="2">
    <citation type="submission" date="2018-10" db="EMBL/GenBank/DDBJ databases">
        <authorList>
            <consortium name="Pathogen Informatics"/>
        </authorList>
    </citation>
    <scope>NUCLEOTIDE SEQUENCE [LARGE SCALE GENOMIC DNA]</scope>
</reference>
<evidence type="ECO:0000313" key="1">
    <source>
        <dbReference type="EMBL" id="VDD98051.1"/>
    </source>
</evidence>
<name>A0A0N4VRK6_ENTVE</name>
<organism evidence="3">
    <name type="scientific">Enterobius vermicularis</name>
    <name type="common">Human pinworm</name>
    <dbReference type="NCBI Taxonomy" id="51028"/>
    <lineage>
        <taxon>Eukaryota</taxon>
        <taxon>Metazoa</taxon>
        <taxon>Ecdysozoa</taxon>
        <taxon>Nematoda</taxon>
        <taxon>Chromadorea</taxon>
        <taxon>Rhabditida</taxon>
        <taxon>Spirurina</taxon>
        <taxon>Oxyuridomorpha</taxon>
        <taxon>Oxyuroidea</taxon>
        <taxon>Oxyuridae</taxon>
        <taxon>Enterobius</taxon>
    </lineage>
</organism>
<protein>
    <submittedName>
        <fullName evidence="1 3">Uncharacterized protein</fullName>
    </submittedName>
</protein>
<proteinExistence type="predicted"/>
<gene>
    <name evidence="1" type="ORF">EVEC_LOCUS12802</name>
</gene>
<dbReference type="Proteomes" id="UP000274131">
    <property type="component" value="Unassembled WGS sequence"/>
</dbReference>
<dbReference type="AlphaFoldDB" id="A0A0N4VRK6"/>
<reference evidence="3" key="1">
    <citation type="submission" date="2017-02" db="UniProtKB">
        <authorList>
            <consortium name="WormBaseParasite"/>
        </authorList>
    </citation>
    <scope>IDENTIFICATION</scope>
</reference>
<sequence length="53" mass="5788">MAVVSRTTVTTTRTTGTGFRSSTVPVWVIKLLTVCKLTSDVSVLLYSSFKNAY</sequence>
<keyword evidence="2" id="KW-1185">Reference proteome</keyword>